<accession>A0A964FKH5</accession>
<dbReference type="EMBL" id="JADWDC010000072">
    <property type="protein sequence ID" value="MCC0179204.1"/>
    <property type="molecule type" value="Genomic_DNA"/>
</dbReference>
<comment type="caution">
    <text evidence="1">The sequence shown here is derived from an EMBL/GenBank/DDBJ whole genome shotgun (WGS) entry which is preliminary data.</text>
</comment>
<keyword evidence="2" id="KW-1185">Reference proteome</keyword>
<reference evidence="1" key="1">
    <citation type="journal article" date="2021" name="Antonie Van Leeuwenhoek">
        <title>Draft genome and description of Waterburya agarophytonicola gen. nov. sp. nov. (Pleurocapsales, Cyanobacteria): a seaweed symbiont.</title>
        <authorList>
            <person name="Bonthond G."/>
            <person name="Shalygin S."/>
            <person name="Bayer T."/>
            <person name="Weinberger F."/>
        </authorList>
    </citation>
    <scope>NUCLEOTIDE SEQUENCE</scope>
    <source>
        <strain evidence="1">KI4</strain>
    </source>
</reference>
<name>A0A964FKH5_9CYAN</name>
<protein>
    <submittedName>
        <fullName evidence="1">Uncharacterized protein</fullName>
    </submittedName>
</protein>
<gene>
    <name evidence="1" type="ORF">I4641_19765</name>
</gene>
<dbReference type="RefSeq" id="WP_229642306.1">
    <property type="nucleotide sequence ID" value="NZ_JADWDC010000072.1"/>
</dbReference>
<dbReference type="Proteomes" id="UP000729733">
    <property type="component" value="Unassembled WGS sequence"/>
</dbReference>
<dbReference type="AlphaFoldDB" id="A0A964FKH5"/>
<proteinExistence type="predicted"/>
<evidence type="ECO:0000313" key="2">
    <source>
        <dbReference type="Proteomes" id="UP000729733"/>
    </source>
</evidence>
<sequence>MSDPDYPNVVLAFVYRDFKIQIARDKWQGEDFYTAWANYDLGSAVAVPFAMTTKLAVRNAKRWVDRRINDS</sequence>
<evidence type="ECO:0000313" key="1">
    <source>
        <dbReference type="EMBL" id="MCC0179204.1"/>
    </source>
</evidence>
<organism evidence="1 2">
    <name type="scientific">Waterburya agarophytonicola KI4</name>
    <dbReference type="NCBI Taxonomy" id="2874699"/>
    <lineage>
        <taxon>Bacteria</taxon>
        <taxon>Bacillati</taxon>
        <taxon>Cyanobacteriota</taxon>
        <taxon>Cyanophyceae</taxon>
        <taxon>Pleurocapsales</taxon>
        <taxon>Hyellaceae</taxon>
        <taxon>Waterburya</taxon>
        <taxon>Waterburya agarophytonicola</taxon>
    </lineage>
</organism>